<reference evidence="5 8" key="3">
    <citation type="journal article" date="2020" name="J. Nat. Prod.">
        <title>Genomics-Metabolomics Profiling Disclosed Marine Vibrio spartinae 3.6 as a Producer of a New Branched Side Chain Prodigiosin.</title>
        <authorList>
            <person name="Vitale G.A."/>
            <person name="Sciarretta M."/>
            <person name="Palma Esposito F."/>
            <person name="January G.G."/>
            <person name="Giaccio M."/>
            <person name="Bunk B."/>
            <person name="Sproer C."/>
            <person name="Bajerski F."/>
            <person name="Power D."/>
            <person name="Festa C."/>
            <person name="Monti M.C."/>
            <person name="D'Auria M.V."/>
            <person name="de Pascale D."/>
        </authorList>
    </citation>
    <scope>NUCLEOTIDE SEQUENCE [LARGE SCALE GENOMIC DNA]</scope>
    <source>
        <strain evidence="5 8">3.6</strain>
    </source>
</reference>
<dbReference type="GO" id="GO:0043565">
    <property type="term" value="F:sequence-specific DNA binding"/>
    <property type="evidence" value="ECO:0007669"/>
    <property type="project" value="InterPro"/>
</dbReference>
<organism evidence="6 7">
    <name type="scientific">Vibrio spartinae</name>
    <dbReference type="NCBI Taxonomy" id="1918945"/>
    <lineage>
        <taxon>Bacteria</taxon>
        <taxon>Pseudomonadati</taxon>
        <taxon>Pseudomonadota</taxon>
        <taxon>Gammaproteobacteria</taxon>
        <taxon>Vibrionales</taxon>
        <taxon>Vibrionaceae</taxon>
        <taxon>Vibrio</taxon>
    </lineage>
</organism>
<evidence type="ECO:0000313" key="6">
    <source>
        <dbReference type="EMBL" id="SIO94585.1"/>
    </source>
</evidence>
<evidence type="ECO:0000313" key="7">
    <source>
        <dbReference type="Proteomes" id="UP000184774"/>
    </source>
</evidence>
<keyword evidence="2" id="KW-0238">DNA-binding</keyword>
<dbReference type="EMBL" id="CP046268">
    <property type="protein sequence ID" value="QMV15013.1"/>
    <property type="molecule type" value="Genomic_DNA"/>
</dbReference>
<keyword evidence="8" id="KW-1185">Reference proteome</keyword>
<dbReference type="InterPro" id="IPR018062">
    <property type="entry name" value="HTH_AraC-typ_CS"/>
</dbReference>
<gene>
    <name evidence="6" type="primary">chbR</name>
    <name evidence="6" type="ORF">VSP9026_02310</name>
    <name evidence="5" type="ORF">Vspart_02291</name>
</gene>
<dbReference type="PRINTS" id="PR00032">
    <property type="entry name" value="HTHARAC"/>
</dbReference>
<evidence type="ECO:0000313" key="8">
    <source>
        <dbReference type="Proteomes" id="UP000515264"/>
    </source>
</evidence>
<dbReference type="EMBL" id="FSSB01000016">
    <property type="protein sequence ID" value="SIO94585.1"/>
    <property type="molecule type" value="Genomic_DNA"/>
</dbReference>
<feature type="domain" description="HTH araC/xylS-type" evidence="4">
    <location>
        <begin position="44"/>
        <end position="143"/>
    </location>
</feature>
<reference evidence="6 7" key="1">
    <citation type="submission" date="2016-12" db="EMBL/GenBank/DDBJ databases">
        <authorList>
            <person name="Song W.-J."/>
            <person name="Kurnit D.M."/>
        </authorList>
    </citation>
    <scope>NUCLEOTIDE SEQUENCE [LARGE SCALE GENOMIC DNA]</scope>
    <source>
        <strain evidence="6 7">CECT 9026</strain>
    </source>
</reference>
<dbReference type="PANTHER" id="PTHR43280:SF28">
    <property type="entry name" value="HTH-TYPE TRANSCRIPTIONAL ACTIVATOR RHAS"/>
    <property type="match status" value="1"/>
</dbReference>
<evidence type="ECO:0000256" key="2">
    <source>
        <dbReference type="ARBA" id="ARBA00023125"/>
    </source>
</evidence>
<dbReference type="OrthoDB" id="9803764at2"/>
<dbReference type="Pfam" id="PF12833">
    <property type="entry name" value="HTH_18"/>
    <property type="match status" value="1"/>
</dbReference>
<dbReference type="RefSeq" id="WP_074373124.1">
    <property type="nucleotide sequence ID" value="NZ_AP024907.1"/>
</dbReference>
<reference evidence="5" key="2">
    <citation type="submission" date="2019-11" db="EMBL/GenBank/DDBJ databases">
        <authorList>
            <person name="January G."/>
            <person name="Bunk B."/>
        </authorList>
    </citation>
    <scope>NUCLEOTIDE SEQUENCE</scope>
    <source>
        <strain evidence="5">3.6</strain>
    </source>
</reference>
<keyword evidence="3" id="KW-0804">Transcription</keyword>
<dbReference type="AlphaFoldDB" id="A0A1N6M588"/>
<name>A0A1N6M588_9VIBR</name>
<protein>
    <submittedName>
        <fullName evidence="5">Chb operon repressor</fullName>
    </submittedName>
    <submittedName>
        <fullName evidence="6">HTH-type transcriptional regulator ChbR</fullName>
    </submittedName>
</protein>
<dbReference type="SUPFAM" id="SSF46689">
    <property type="entry name" value="Homeodomain-like"/>
    <property type="match status" value="1"/>
</dbReference>
<proteinExistence type="predicted"/>
<accession>A0A1N6M588</accession>
<sequence>MNHKINYYCYENMEHFRDNLINELYQIQPSLGLSKSRRKLDLLVKTLDYVIENLSMEISLDDISEEVDASKYEICRLFNEVYRTSPMRWIWDIRIALAKEYIEIAPDWSLTDISNACGYSSLAHFSRSFSKAHQITPLKYKHSITTKEKDNKPFEIIYGNHRSSFSRGVLLDKMR</sequence>
<evidence type="ECO:0000256" key="3">
    <source>
        <dbReference type="ARBA" id="ARBA00023163"/>
    </source>
</evidence>
<keyword evidence="1" id="KW-0805">Transcription regulation</keyword>
<dbReference type="InterPro" id="IPR009057">
    <property type="entry name" value="Homeodomain-like_sf"/>
</dbReference>
<evidence type="ECO:0000313" key="5">
    <source>
        <dbReference type="EMBL" id="QMV15013.1"/>
    </source>
</evidence>
<evidence type="ECO:0000259" key="4">
    <source>
        <dbReference type="PROSITE" id="PS01124"/>
    </source>
</evidence>
<dbReference type="GO" id="GO:0003700">
    <property type="term" value="F:DNA-binding transcription factor activity"/>
    <property type="evidence" value="ECO:0007669"/>
    <property type="project" value="InterPro"/>
</dbReference>
<dbReference type="PROSITE" id="PS00041">
    <property type="entry name" value="HTH_ARAC_FAMILY_1"/>
    <property type="match status" value="1"/>
</dbReference>
<dbReference type="InterPro" id="IPR018060">
    <property type="entry name" value="HTH_AraC"/>
</dbReference>
<dbReference type="SMART" id="SM00342">
    <property type="entry name" value="HTH_ARAC"/>
    <property type="match status" value="1"/>
</dbReference>
<dbReference type="PANTHER" id="PTHR43280">
    <property type="entry name" value="ARAC-FAMILY TRANSCRIPTIONAL REGULATOR"/>
    <property type="match status" value="1"/>
</dbReference>
<dbReference type="Proteomes" id="UP000184774">
    <property type="component" value="Unassembled WGS sequence"/>
</dbReference>
<dbReference type="Proteomes" id="UP000515264">
    <property type="component" value="Chromosome 1"/>
</dbReference>
<dbReference type="Gene3D" id="1.10.10.60">
    <property type="entry name" value="Homeodomain-like"/>
    <property type="match status" value="1"/>
</dbReference>
<evidence type="ECO:0000256" key="1">
    <source>
        <dbReference type="ARBA" id="ARBA00023015"/>
    </source>
</evidence>
<dbReference type="InterPro" id="IPR020449">
    <property type="entry name" value="Tscrpt_reg_AraC-type_HTH"/>
</dbReference>
<dbReference type="PROSITE" id="PS01124">
    <property type="entry name" value="HTH_ARAC_FAMILY_2"/>
    <property type="match status" value="1"/>
</dbReference>